<evidence type="ECO:0000256" key="8">
    <source>
        <dbReference type="ARBA" id="ARBA00023125"/>
    </source>
</evidence>
<evidence type="ECO:0000259" key="12">
    <source>
        <dbReference type="Pfam" id="PF02768"/>
    </source>
</evidence>
<dbReference type="Pfam" id="PF02768">
    <property type="entry name" value="DNA_pol3_beta_3"/>
    <property type="match status" value="1"/>
</dbReference>
<evidence type="ECO:0000256" key="5">
    <source>
        <dbReference type="ARBA" id="ARBA00022695"/>
    </source>
</evidence>
<feature type="domain" description="DNA polymerase III beta sliding clamp central" evidence="11">
    <location>
        <begin position="128"/>
        <end position="242"/>
    </location>
</feature>
<keyword evidence="3 9" id="KW-0963">Cytoplasm</keyword>
<proteinExistence type="inferred from homology"/>
<dbReference type="AlphaFoldDB" id="A0AB38A6N9"/>
<protein>
    <recommendedName>
        <fullName evidence="9">Beta sliding clamp</fullName>
    </recommendedName>
</protein>
<keyword evidence="4 9" id="KW-0808">Transferase</keyword>
<keyword evidence="6 9" id="KW-0235">DNA replication</keyword>
<comment type="function">
    <text evidence="9">Confers DNA tethering and processivity to DNA polymerases and other proteins. Acts as a clamp, forming a ring around DNA (a reaction catalyzed by the clamp-loading complex) which diffuses in an ATP-independent manner freely and bidirectionally along dsDNA. Initially characterized for its ability to contact the catalytic subunit of DNA polymerase III (Pol III), a complex, multichain enzyme responsible for most of the replicative synthesis in bacteria; Pol III exhibits 3'-5' exonuclease proofreading activity. The beta chain is required for initiation of replication as well as for processivity of DNA replication.</text>
</comment>
<evidence type="ECO:0000256" key="4">
    <source>
        <dbReference type="ARBA" id="ARBA00022679"/>
    </source>
</evidence>
<dbReference type="RefSeq" id="WP_002562940.1">
    <property type="nucleotide sequence ID" value="NZ_CALJSN010000007.1"/>
</dbReference>
<dbReference type="InterPro" id="IPR001001">
    <property type="entry name" value="DNA_polIII_beta"/>
</dbReference>
<feature type="domain" description="DNA polymerase III beta sliding clamp C-terminal" evidence="12">
    <location>
        <begin position="244"/>
        <end position="366"/>
    </location>
</feature>
<comment type="similarity">
    <text evidence="2 9">Belongs to the beta sliding clamp family.</text>
</comment>
<evidence type="ECO:0000256" key="9">
    <source>
        <dbReference type="PIRNR" id="PIRNR000804"/>
    </source>
</evidence>
<dbReference type="InterPro" id="IPR022635">
    <property type="entry name" value="DNA_polIII_beta_C"/>
</dbReference>
<dbReference type="GO" id="GO:0009360">
    <property type="term" value="C:DNA polymerase III complex"/>
    <property type="evidence" value="ECO:0007669"/>
    <property type="project" value="InterPro"/>
</dbReference>
<dbReference type="Gene3D" id="3.10.150.10">
    <property type="entry name" value="DNA Polymerase III, subunit A, domain 2"/>
    <property type="match status" value="1"/>
</dbReference>
<comment type="subcellular location">
    <subcellularLocation>
        <location evidence="1 9">Cytoplasm</location>
    </subcellularLocation>
</comment>
<dbReference type="GO" id="GO:0005737">
    <property type="term" value="C:cytoplasm"/>
    <property type="evidence" value="ECO:0007669"/>
    <property type="project" value="UniProtKB-SubCell"/>
</dbReference>
<dbReference type="Pfam" id="PF00712">
    <property type="entry name" value="DNA_pol3_beta"/>
    <property type="match status" value="1"/>
</dbReference>
<name>A0AB38A6N9_9ACTN</name>
<organism evidence="13 14">
    <name type="scientific">Atopobium minutum</name>
    <dbReference type="NCBI Taxonomy" id="1381"/>
    <lineage>
        <taxon>Bacteria</taxon>
        <taxon>Bacillati</taxon>
        <taxon>Actinomycetota</taxon>
        <taxon>Coriobacteriia</taxon>
        <taxon>Coriobacteriales</taxon>
        <taxon>Atopobiaceae</taxon>
        <taxon>Atopobium</taxon>
    </lineage>
</organism>
<evidence type="ECO:0000256" key="7">
    <source>
        <dbReference type="ARBA" id="ARBA00022932"/>
    </source>
</evidence>
<feature type="domain" description="DNA polymerase III beta sliding clamp N-terminal" evidence="10">
    <location>
        <begin position="1"/>
        <end position="117"/>
    </location>
</feature>
<evidence type="ECO:0000256" key="6">
    <source>
        <dbReference type="ARBA" id="ARBA00022705"/>
    </source>
</evidence>
<dbReference type="EMBL" id="FNSH01000001">
    <property type="protein sequence ID" value="SEB69491.1"/>
    <property type="molecule type" value="Genomic_DNA"/>
</dbReference>
<keyword evidence="7 9" id="KW-0239">DNA-directed DNA polymerase</keyword>
<dbReference type="PANTHER" id="PTHR30478">
    <property type="entry name" value="DNA POLYMERASE III SUBUNIT BETA"/>
    <property type="match status" value="1"/>
</dbReference>
<reference evidence="13 14" key="1">
    <citation type="submission" date="2016-10" db="EMBL/GenBank/DDBJ databases">
        <authorList>
            <person name="Varghese N."/>
            <person name="Submissions S."/>
        </authorList>
    </citation>
    <scope>NUCLEOTIDE SEQUENCE [LARGE SCALE GENOMIC DNA]</scope>
    <source>
        <strain evidence="13 14">DSM 20586</strain>
    </source>
</reference>
<keyword evidence="8" id="KW-0238">DNA-binding</keyword>
<dbReference type="SMART" id="SM00480">
    <property type="entry name" value="POL3Bc"/>
    <property type="match status" value="1"/>
</dbReference>
<dbReference type="NCBIfam" id="TIGR00663">
    <property type="entry name" value="dnan"/>
    <property type="match status" value="1"/>
</dbReference>
<sequence>MIFSVSQSSLAKALSIVSKGMSSNATLPILTGVHLSAADGMLELQSTDLSISIRCKIPANVEDPGQTVLSGKTLLNIVKNLSGGTIRFTTTSSMCTITCGSSQFNLIVLNPVDFPEFPEFVLERSVELPATLLSTMVDKVYRATSKDTSRPVLSGVLMTVENNVIRLVATDSFRLAVCDTNVETSALNDGFEMIIPGTVFHDVLTIPSESETILIGSTDSQVVFVFGDTTYVSRRIEGNFPNYKQLLPTSSQTTIKLSSSDLSGALRRVSTISTTNPKVCMDINMDEASIKLSTSSPDMGEASETLPVEVEGNPMTIALNYRYIEDCVSAAGSDAQLTLELQDAMRPAVFKTWGKINYLYLLMPVRM</sequence>
<dbReference type="CDD" id="cd00140">
    <property type="entry name" value="beta_clamp"/>
    <property type="match status" value="1"/>
</dbReference>
<comment type="subunit">
    <text evidence="9">Forms a ring-shaped head-to-tail homodimer around DNA.</text>
</comment>
<gene>
    <name evidence="13" type="ORF">SAMN04489746_0894</name>
</gene>
<evidence type="ECO:0000313" key="14">
    <source>
        <dbReference type="Proteomes" id="UP000183687"/>
    </source>
</evidence>
<dbReference type="InterPro" id="IPR022634">
    <property type="entry name" value="DNA_polIII_beta_N"/>
</dbReference>
<dbReference type="GO" id="GO:0008408">
    <property type="term" value="F:3'-5' exonuclease activity"/>
    <property type="evidence" value="ECO:0007669"/>
    <property type="project" value="InterPro"/>
</dbReference>
<dbReference type="GO" id="GO:0003677">
    <property type="term" value="F:DNA binding"/>
    <property type="evidence" value="ECO:0007669"/>
    <property type="project" value="UniProtKB-UniRule"/>
</dbReference>
<dbReference type="SUPFAM" id="SSF55979">
    <property type="entry name" value="DNA clamp"/>
    <property type="match status" value="3"/>
</dbReference>
<dbReference type="Proteomes" id="UP000183687">
    <property type="component" value="Unassembled WGS sequence"/>
</dbReference>
<evidence type="ECO:0000259" key="10">
    <source>
        <dbReference type="Pfam" id="PF00712"/>
    </source>
</evidence>
<evidence type="ECO:0000256" key="2">
    <source>
        <dbReference type="ARBA" id="ARBA00010752"/>
    </source>
</evidence>
<comment type="caution">
    <text evidence="13">The sequence shown here is derived from an EMBL/GenBank/DDBJ whole genome shotgun (WGS) entry which is preliminary data.</text>
</comment>
<accession>A0AB38A6N9</accession>
<evidence type="ECO:0000256" key="3">
    <source>
        <dbReference type="ARBA" id="ARBA00022490"/>
    </source>
</evidence>
<dbReference type="PANTHER" id="PTHR30478:SF0">
    <property type="entry name" value="BETA SLIDING CLAMP"/>
    <property type="match status" value="1"/>
</dbReference>
<dbReference type="Pfam" id="PF02767">
    <property type="entry name" value="DNA_pol3_beta_2"/>
    <property type="match status" value="1"/>
</dbReference>
<evidence type="ECO:0000259" key="11">
    <source>
        <dbReference type="Pfam" id="PF02767"/>
    </source>
</evidence>
<keyword evidence="5 9" id="KW-0548">Nucleotidyltransferase</keyword>
<evidence type="ECO:0000313" key="13">
    <source>
        <dbReference type="EMBL" id="SEB69491.1"/>
    </source>
</evidence>
<dbReference type="GO" id="GO:0006271">
    <property type="term" value="P:DNA strand elongation involved in DNA replication"/>
    <property type="evidence" value="ECO:0007669"/>
    <property type="project" value="TreeGrafter"/>
</dbReference>
<evidence type="ECO:0000256" key="1">
    <source>
        <dbReference type="ARBA" id="ARBA00004496"/>
    </source>
</evidence>
<dbReference type="InterPro" id="IPR046938">
    <property type="entry name" value="DNA_clamp_sf"/>
</dbReference>
<dbReference type="InterPro" id="IPR022637">
    <property type="entry name" value="DNA_polIII_beta_cen"/>
</dbReference>
<dbReference type="PIRSF" id="PIRSF000804">
    <property type="entry name" value="DNA_pol_III_b"/>
    <property type="match status" value="1"/>
</dbReference>
<dbReference type="Gene3D" id="3.70.10.10">
    <property type="match status" value="1"/>
</dbReference>
<dbReference type="GO" id="GO:0003887">
    <property type="term" value="F:DNA-directed DNA polymerase activity"/>
    <property type="evidence" value="ECO:0007669"/>
    <property type="project" value="UniProtKB-UniRule"/>
</dbReference>